<dbReference type="Proteomes" id="UP000035762">
    <property type="component" value="Unassembled WGS sequence"/>
</dbReference>
<keyword evidence="2" id="KW-1185">Reference proteome</keyword>
<dbReference type="AlphaFoldDB" id="A0A090MM44"/>
<gene>
    <name evidence="1" type="ORF">BN961_01901</name>
</gene>
<name>A0A090MM44_AFIFE</name>
<dbReference type="STRING" id="1035.BN961_01901"/>
<reference evidence="1 2" key="1">
    <citation type="journal article" date="2014" name="Genome Announc.">
        <title>Genome Sequence of Afipia felis Strain 76713, Isolated in Hospital Water Using an Amoeba Co-Culture Procedure.</title>
        <authorList>
            <person name="Benamar S."/>
            <person name="La Scola B."/>
            <person name="Croce O."/>
        </authorList>
    </citation>
    <scope>NUCLEOTIDE SEQUENCE [LARGE SCALE GENOMIC DNA]</scope>
    <source>
        <strain evidence="1 2">76713</strain>
    </source>
</reference>
<evidence type="ECO:0000313" key="2">
    <source>
        <dbReference type="Proteomes" id="UP000035762"/>
    </source>
</evidence>
<protein>
    <submittedName>
        <fullName evidence="1">Uncharacterized protein</fullName>
    </submittedName>
</protein>
<sequence length="46" mass="5112">MLALAFFMGRANFPRLSNAIEATNPRGRFPAIAGCRRMGMTKPENQ</sequence>
<proteinExistence type="predicted"/>
<comment type="caution">
    <text evidence="1">The sequence shown here is derived from an EMBL/GenBank/DDBJ whole genome shotgun (WGS) entry which is preliminary data.</text>
</comment>
<accession>A0A090MM44</accession>
<evidence type="ECO:0000313" key="1">
    <source>
        <dbReference type="EMBL" id="CEG08485.1"/>
    </source>
</evidence>
<dbReference type="EMBL" id="CCAZ020000001">
    <property type="protein sequence ID" value="CEG08485.1"/>
    <property type="molecule type" value="Genomic_DNA"/>
</dbReference>
<organism evidence="1 2">
    <name type="scientific">Afipia felis</name>
    <name type="common">Cat scratch disease bacillus</name>
    <dbReference type="NCBI Taxonomy" id="1035"/>
    <lineage>
        <taxon>Bacteria</taxon>
        <taxon>Pseudomonadati</taxon>
        <taxon>Pseudomonadota</taxon>
        <taxon>Alphaproteobacteria</taxon>
        <taxon>Hyphomicrobiales</taxon>
        <taxon>Nitrobacteraceae</taxon>
        <taxon>Afipia</taxon>
    </lineage>
</organism>